<evidence type="ECO:0008006" key="3">
    <source>
        <dbReference type="Google" id="ProtNLM"/>
    </source>
</evidence>
<evidence type="ECO:0000313" key="2">
    <source>
        <dbReference type="Proteomes" id="UP000615580"/>
    </source>
</evidence>
<organism evidence="1 2">
    <name type="scientific">Corynebacterium belfantii</name>
    <dbReference type="NCBI Taxonomy" id="2014537"/>
    <lineage>
        <taxon>Bacteria</taxon>
        <taxon>Bacillati</taxon>
        <taxon>Actinomycetota</taxon>
        <taxon>Actinomycetes</taxon>
        <taxon>Mycobacteriales</taxon>
        <taxon>Corynebacteriaceae</taxon>
        <taxon>Corynebacterium</taxon>
    </lineage>
</organism>
<name>A0ABS0LDQ0_9CORY</name>
<protein>
    <recommendedName>
        <fullName evidence="3">Head-to-tail stopper</fullName>
    </recommendedName>
</protein>
<dbReference type="EMBL" id="JADQUG010000024">
    <property type="protein sequence ID" value="MBG9354332.1"/>
    <property type="molecule type" value="Genomic_DNA"/>
</dbReference>
<dbReference type="RefSeq" id="WP_197690144.1">
    <property type="nucleotide sequence ID" value="NZ_JADQUG010000024.1"/>
</dbReference>
<sequence>MKSKFPLRFTVQVAAPVSYTTDRFGDTRPVLAPAAPLRVAGWAINAVDEKTGEKVLRTVDQLDLYTPQLIDPHSRVKLPDGTMWEVVGNAEDYSHGPWWNPGLYVVHCTRVEG</sequence>
<evidence type="ECO:0000313" key="1">
    <source>
        <dbReference type="EMBL" id="MBG9354332.1"/>
    </source>
</evidence>
<accession>A0ABS0LDQ0</accession>
<gene>
    <name evidence="1" type="ORF">I4J41_06890</name>
</gene>
<proteinExistence type="predicted"/>
<dbReference type="Proteomes" id="UP000615580">
    <property type="component" value="Unassembled WGS sequence"/>
</dbReference>
<comment type="caution">
    <text evidence="1">The sequence shown here is derived from an EMBL/GenBank/DDBJ whole genome shotgun (WGS) entry which is preliminary data.</text>
</comment>
<keyword evidence="2" id="KW-1185">Reference proteome</keyword>
<reference evidence="1 2" key="1">
    <citation type="journal article" date="2020" name="J. Clin. Microbiol.">
        <title>Assessing the Genetic Diversity of Austrian Corynebacterium diphtheriae Clinical Isolates, 2011-2019.</title>
        <authorList>
            <person name="Schaeffer J."/>
            <person name="Huhulescu S."/>
            <person name="Stoeger A."/>
            <person name="Allerberger F."/>
            <person name="Ruppitsch W."/>
        </authorList>
    </citation>
    <scope>NUCLEOTIDE SEQUENCE [LARGE SCALE GENOMIC DNA]</scope>
    <source>
        <strain evidence="1 2">04-17</strain>
    </source>
</reference>